<organism evidence="1 2">
    <name type="scientific">Ruminococcus albus</name>
    <dbReference type="NCBI Taxonomy" id="1264"/>
    <lineage>
        <taxon>Bacteria</taxon>
        <taxon>Bacillati</taxon>
        <taxon>Bacillota</taxon>
        <taxon>Clostridia</taxon>
        <taxon>Eubacteriales</taxon>
        <taxon>Oscillospiraceae</taxon>
        <taxon>Ruminococcus</taxon>
    </lineage>
</organism>
<proteinExistence type="predicted"/>
<gene>
    <name evidence="1" type="ORF">SAMN05216469_103289</name>
</gene>
<dbReference type="RefSeq" id="WP_242940173.1">
    <property type="nucleotide sequence ID" value="NZ_FOAT01000003.1"/>
</dbReference>
<accession>A0A1H7IAF6</accession>
<name>A0A1H7IAF6_RUMAL</name>
<dbReference type="EMBL" id="FOAT01000003">
    <property type="protein sequence ID" value="SEK58822.1"/>
    <property type="molecule type" value="Genomic_DNA"/>
</dbReference>
<evidence type="ECO:0008006" key="3">
    <source>
        <dbReference type="Google" id="ProtNLM"/>
    </source>
</evidence>
<protein>
    <recommendedName>
        <fullName evidence="3">Zinc dependent phospholipase C</fullName>
    </recommendedName>
</protein>
<evidence type="ECO:0000313" key="1">
    <source>
        <dbReference type="EMBL" id="SEK58822.1"/>
    </source>
</evidence>
<reference evidence="1 2" key="1">
    <citation type="submission" date="2016-10" db="EMBL/GenBank/DDBJ databases">
        <authorList>
            <person name="de Groot N.N."/>
        </authorList>
    </citation>
    <scope>NUCLEOTIDE SEQUENCE [LARGE SCALE GENOMIC DNA]</scope>
    <source>
        <strain evidence="1 2">KH2T6</strain>
    </source>
</reference>
<dbReference type="AlphaFoldDB" id="A0A1H7IAF6"/>
<evidence type="ECO:0000313" key="2">
    <source>
        <dbReference type="Proteomes" id="UP000186015"/>
    </source>
</evidence>
<dbReference type="Proteomes" id="UP000186015">
    <property type="component" value="Unassembled WGS sequence"/>
</dbReference>
<sequence length="223" mass="26119">MGSRMMHYALGKVLADRLAPKDREGFILGCILPDALPAKVKQERNSHFITVFDDGKYKWFDSLAFYEKYADELKTDAIYLGYYFHLISDNIFRQTFYIDMGLITRRGEKSLFEEFYNDYNLLNPQITAGFGLEKNIAVPERLFETKLYKDYGFEPENLINDLYADMDMHIEGTLRHFSMDIVRGFVDKSADLCIRELEALTNGRGHVYDKYEMAIENHYSDKK</sequence>